<dbReference type="PANTHER" id="PTHR35377">
    <property type="entry name" value="ANTITOXIN VAPB49-RELATED-RELATED"/>
    <property type="match status" value="1"/>
</dbReference>
<evidence type="ECO:0000256" key="2">
    <source>
        <dbReference type="RuleBase" id="RU362080"/>
    </source>
</evidence>
<evidence type="ECO:0000256" key="3">
    <source>
        <dbReference type="SAM" id="MobiDB-lite"/>
    </source>
</evidence>
<dbReference type="Gene3D" id="3.40.1620.10">
    <property type="entry name" value="YefM-like domain"/>
    <property type="match status" value="1"/>
</dbReference>
<evidence type="ECO:0000313" key="5">
    <source>
        <dbReference type="Proteomes" id="UP001595947"/>
    </source>
</evidence>
<dbReference type="SUPFAM" id="SSF143120">
    <property type="entry name" value="YefM-like"/>
    <property type="match status" value="1"/>
</dbReference>
<dbReference type="Pfam" id="PF02604">
    <property type="entry name" value="PhdYeFM_antitox"/>
    <property type="match status" value="1"/>
</dbReference>
<evidence type="ECO:0000256" key="1">
    <source>
        <dbReference type="ARBA" id="ARBA00009981"/>
    </source>
</evidence>
<dbReference type="InterPro" id="IPR051416">
    <property type="entry name" value="phD-YefM_TA_antitoxins"/>
</dbReference>
<reference evidence="5" key="1">
    <citation type="journal article" date="2019" name="Int. J. Syst. Evol. Microbiol.">
        <title>The Global Catalogue of Microorganisms (GCM) 10K type strain sequencing project: providing services to taxonomists for standard genome sequencing and annotation.</title>
        <authorList>
            <consortium name="The Broad Institute Genomics Platform"/>
            <consortium name="The Broad Institute Genome Sequencing Center for Infectious Disease"/>
            <person name="Wu L."/>
            <person name="Ma J."/>
        </authorList>
    </citation>
    <scope>NUCLEOTIDE SEQUENCE [LARGE SCALE GENOMIC DNA]</scope>
    <source>
        <strain evidence="5">CGMCC 4.7093</strain>
    </source>
</reference>
<comment type="similarity">
    <text evidence="1 2">Belongs to the phD/YefM antitoxin family.</text>
</comment>
<feature type="region of interest" description="Disordered" evidence="3">
    <location>
        <begin position="57"/>
        <end position="82"/>
    </location>
</feature>
<keyword evidence="5" id="KW-1185">Reference proteome</keyword>
<proteinExistence type="inferred from homology"/>
<comment type="caution">
    <text evidence="4">The sequence shown here is derived from an EMBL/GenBank/DDBJ whole genome shotgun (WGS) entry which is preliminary data.</text>
</comment>
<sequence length="82" mass="9423">MESVGLRELRQNASELVRRVENGEHIEITVAGRPGAVLVPAESRRWRSWADVAEVFQGPADPDWETDRDQVDQELRDPWADR</sequence>
<dbReference type="PANTHER" id="PTHR35377:SF5">
    <property type="entry name" value="ANTITOXIN VAPB46"/>
    <property type="match status" value="1"/>
</dbReference>
<dbReference type="InterPro" id="IPR036165">
    <property type="entry name" value="YefM-like_sf"/>
</dbReference>
<dbReference type="EMBL" id="JBHSIV010000004">
    <property type="protein sequence ID" value="MFC5061548.1"/>
    <property type="molecule type" value="Genomic_DNA"/>
</dbReference>
<comment type="function">
    <text evidence="2">Antitoxin component of a type II toxin-antitoxin (TA) system.</text>
</comment>
<dbReference type="RefSeq" id="WP_378034902.1">
    <property type="nucleotide sequence ID" value="NZ_JBHSIV010000004.1"/>
</dbReference>
<dbReference type="InterPro" id="IPR006442">
    <property type="entry name" value="Antitoxin_Phd/YefM"/>
</dbReference>
<name>A0ABV9YJH6_9PSEU</name>
<accession>A0ABV9YJH6</accession>
<protein>
    <recommendedName>
        <fullName evidence="2">Antitoxin</fullName>
    </recommendedName>
</protein>
<dbReference type="NCBIfam" id="TIGR01552">
    <property type="entry name" value="phd_fam"/>
    <property type="match status" value="1"/>
</dbReference>
<feature type="compositionally biased region" description="Basic and acidic residues" evidence="3">
    <location>
        <begin position="65"/>
        <end position="82"/>
    </location>
</feature>
<evidence type="ECO:0000313" key="4">
    <source>
        <dbReference type="EMBL" id="MFC5061548.1"/>
    </source>
</evidence>
<organism evidence="4 5">
    <name type="scientific">Actinomycetospora atypica</name>
    <dbReference type="NCBI Taxonomy" id="1290095"/>
    <lineage>
        <taxon>Bacteria</taxon>
        <taxon>Bacillati</taxon>
        <taxon>Actinomycetota</taxon>
        <taxon>Actinomycetes</taxon>
        <taxon>Pseudonocardiales</taxon>
        <taxon>Pseudonocardiaceae</taxon>
        <taxon>Actinomycetospora</taxon>
    </lineage>
</organism>
<gene>
    <name evidence="4" type="ORF">ACFPBZ_04975</name>
</gene>
<dbReference type="Proteomes" id="UP001595947">
    <property type="component" value="Unassembled WGS sequence"/>
</dbReference>